<evidence type="ECO:0000256" key="1">
    <source>
        <dbReference type="ARBA" id="ARBA00005254"/>
    </source>
</evidence>
<dbReference type="CDD" id="cd06558">
    <property type="entry name" value="crotonase-like"/>
    <property type="match status" value="1"/>
</dbReference>
<evidence type="ECO:0000313" key="2">
    <source>
        <dbReference type="EMBL" id="MFC6153108.1"/>
    </source>
</evidence>
<protein>
    <submittedName>
        <fullName evidence="2">Enoyl-CoA hydratase-related protein</fullName>
    </submittedName>
</protein>
<accession>A0ABW1QXK3</accession>
<evidence type="ECO:0000313" key="3">
    <source>
        <dbReference type="Proteomes" id="UP001596098"/>
    </source>
</evidence>
<keyword evidence="3" id="KW-1185">Reference proteome</keyword>
<reference evidence="3" key="1">
    <citation type="journal article" date="2019" name="Int. J. Syst. Evol. Microbiol.">
        <title>The Global Catalogue of Microorganisms (GCM) 10K type strain sequencing project: providing services to taxonomists for standard genome sequencing and annotation.</title>
        <authorList>
            <consortium name="The Broad Institute Genomics Platform"/>
            <consortium name="The Broad Institute Genome Sequencing Center for Infectious Disease"/>
            <person name="Wu L."/>
            <person name="Ma J."/>
        </authorList>
    </citation>
    <scope>NUCLEOTIDE SEQUENCE [LARGE SCALE GENOMIC DNA]</scope>
    <source>
        <strain evidence="3">DFY28</strain>
    </source>
</reference>
<dbReference type="Proteomes" id="UP001596098">
    <property type="component" value="Unassembled WGS sequence"/>
</dbReference>
<dbReference type="RefSeq" id="WP_128219296.1">
    <property type="nucleotide sequence ID" value="NZ_CP034929.1"/>
</dbReference>
<organism evidence="2 3">
    <name type="scientific">Nocardioides yefusunii</name>
    <dbReference type="NCBI Taxonomy" id="2500546"/>
    <lineage>
        <taxon>Bacteria</taxon>
        <taxon>Bacillati</taxon>
        <taxon>Actinomycetota</taxon>
        <taxon>Actinomycetes</taxon>
        <taxon>Propionibacteriales</taxon>
        <taxon>Nocardioidaceae</taxon>
        <taxon>Nocardioides</taxon>
    </lineage>
</organism>
<name>A0ABW1QXK3_9ACTN</name>
<dbReference type="EMBL" id="JBHSQI010000002">
    <property type="protein sequence ID" value="MFC6153108.1"/>
    <property type="molecule type" value="Genomic_DNA"/>
</dbReference>
<comment type="caution">
    <text evidence="2">The sequence shown here is derived from an EMBL/GenBank/DDBJ whole genome shotgun (WGS) entry which is preliminary data.</text>
</comment>
<gene>
    <name evidence="2" type="ORF">ACFPWU_05455</name>
</gene>
<dbReference type="InterPro" id="IPR001753">
    <property type="entry name" value="Enoyl-CoA_hydra/iso"/>
</dbReference>
<dbReference type="InterPro" id="IPR051683">
    <property type="entry name" value="Enoyl-CoA_Hydratase/Isomerase"/>
</dbReference>
<comment type="similarity">
    <text evidence="1">Belongs to the enoyl-CoA hydratase/isomerase family.</text>
</comment>
<dbReference type="InterPro" id="IPR014748">
    <property type="entry name" value="Enoyl-CoA_hydra_C"/>
</dbReference>
<dbReference type="SUPFAM" id="SSF52096">
    <property type="entry name" value="ClpP/crotonase"/>
    <property type="match status" value="1"/>
</dbReference>
<dbReference type="Gene3D" id="3.90.226.10">
    <property type="entry name" value="2-enoyl-CoA Hydratase, Chain A, domain 1"/>
    <property type="match status" value="1"/>
</dbReference>
<dbReference type="InterPro" id="IPR029045">
    <property type="entry name" value="ClpP/crotonase-like_dom_sf"/>
</dbReference>
<sequence length="262" mass="26880">MTDATATEAPLEAPTELVHLDVADGVATITLDSPHNRNALSRQLVTELLAHLETANADADVRVVLVQSSGKVFCSGADLSEAATVGMEQGARTIVGIQRLVATMDKVVVTKNLGAVRAGGIGLVAAADVAISAETASFALTEVKLGLAPAAISLSVFHRMTNREASLAALSGETFSGVEAAAGGLVTRAVPAEDLDGYVADLVAKIATGANQGIRETKKLLNAELVAKIDAQADHLAATSARLFASDEARDAMLAFLSRPKA</sequence>
<proteinExistence type="inferred from homology"/>
<dbReference type="PANTHER" id="PTHR42964">
    <property type="entry name" value="ENOYL-COA HYDRATASE"/>
    <property type="match status" value="1"/>
</dbReference>
<dbReference type="PANTHER" id="PTHR42964:SF1">
    <property type="entry name" value="POLYKETIDE BIOSYNTHESIS ENOYL-COA HYDRATASE PKSH-RELATED"/>
    <property type="match status" value="1"/>
</dbReference>
<dbReference type="Gene3D" id="1.10.12.10">
    <property type="entry name" value="Lyase 2-enoyl-coa Hydratase, Chain A, domain 2"/>
    <property type="match status" value="1"/>
</dbReference>
<dbReference type="Pfam" id="PF00378">
    <property type="entry name" value="ECH_1"/>
    <property type="match status" value="1"/>
</dbReference>